<feature type="transmembrane region" description="Helical" evidence="1">
    <location>
        <begin position="59"/>
        <end position="78"/>
    </location>
</feature>
<dbReference type="STRING" id="134849.SAMN05443668_12756"/>
<keyword evidence="1" id="KW-1133">Transmembrane helix</keyword>
<dbReference type="EMBL" id="FRCS01000027">
    <property type="protein sequence ID" value="SHN47753.1"/>
    <property type="molecule type" value="Genomic_DNA"/>
</dbReference>
<gene>
    <name evidence="2" type="ORF">SAMN05443668_12756</name>
</gene>
<evidence type="ECO:0000313" key="2">
    <source>
        <dbReference type="EMBL" id="SHN47753.1"/>
    </source>
</evidence>
<dbReference type="Proteomes" id="UP000184440">
    <property type="component" value="Unassembled WGS sequence"/>
</dbReference>
<evidence type="ECO:0000313" key="3">
    <source>
        <dbReference type="Proteomes" id="UP000184440"/>
    </source>
</evidence>
<protein>
    <submittedName>
        <fullName evidence="2">Uncharacterized protein</fullName>
    </submittedName>
</protein>
<proteinExistence type="predicted"/>
<accession>A0A1M7RN70</accession>
<evidence type="ECO:0000256" key="1">
    <source>
        <dbReference type="SAM" id="Phobius"/>
    </source>
</evidence>
<keyword evidence="1" id="KW-0812">Transmembrane</keyword>
<name>A0A1M7RN70_9ACTN</name>
<keyword evidence="3" id="KW-1185">Reference proteome</keyword>
<dbReference type="AlphaFoldDB" id="A0A1M7RN70"/>
<reference evidence="2 3" key="1">
    <citation type="submission" date="2016-11" db="EMBL/GenBank/DDBJ databases">
        <authorList>
            <person name="Jaros S."/>
            <person name="Januszkiewicz K."/>
            <person name="Wedrychowicz H."/>
        </authorList>
    </citation>
    <scope>NUCLEOTIDE SEQUENCE [LARGE SCALE GENOMIC DNA]</scope>
    <source>
        <strain evidence="2 3">DSM 46144</strain>
    </source>
</reference>
<sequence length="164" mass="16543">MATVAGVDDVASLRPKPDIAMVLGALFALAGYLMPWFKLGDDYEWWFSGWSYAGLSSGGGWTLFTFVWLAVALGAALWAGGSAAAAMTGLVATAGTLVMSSAVVAVSFAMVPEKDALNPVANLPFGLGLPVLGIGLGLLLAGGCRATALAVLRAPAADSRPAGV</sequence>
<feature type="transmembrane region" description="Helical" evidence="1">
    <location>
        <begin position="90"/>
        <end position="111"/>
    </location>
</feature>
<feature type="transmembrane region" description="Helical" evidence="1">
    <location>
        <begin position="19"/>
        <end position="39"/>
    </location>
</feature>
<feature type="transmembrane region" description="Helical" evidence="1">
    <location>
        <begin position="131"/>
        <end position="152"/>
    </location>
</feature>
<keyword evidence="1" id="KW-0472">Membrane</keyword>
<organism evidence="2 3">
    <name type="scientific">Cryptosporangium aurantiacum</name>
    <dbReference type="NCBI Taxonomy" id="134849"/>
    <lineage>
        <taxon>Bacteria</taxon>
        <taxon>Bacillati</taxon>
        <taxon>Actinomycetota</taxon>
        <taxon>Actinomycetes</taxon>
        <taxon>Cryptosporangiales</taxon>
        <taxon>Cryptosporangiaceae</taxon>
        <taxon>Cryptosporangium</taxon>
    </lineage>
</organism>